<name>A0AAD9WT26_9ROSI</name>
<dbReference type="SUPFAM" id="SSF56219">
    <property type="entry name" value="DNase I-like"/>
    <property type="match status" value="1"/>
</dbReference>
<dbReference type="AlphaFoldDB" id="A0AAD9WT26"/>
<dbReference type="EMBL" id="JANJYI010000007">
    <property type="protein sequence ID" value="KAK2641478.1"/>
    <property type="molecule type" value="Genomic_DNA"/>
</dbReference>
<proteinExistence type="predicted"/>
<comment type="caution">
    <text evidence="1">The sequence shown here is derived from an EMBL/GenBank/DDBJ whole genome shotgun (WGS) entry which is preliminary data.</text>
</comment>
<dbReference type="InterPro" id="IPR036691">
    <property type="entry name" value="Endo/exonu/phosph_ase_sf"/>
</dbReference>
<reference evidence="1" key="1">
    <citation type="journal article" date="2023" name="Plant J.">
        <title>Genome sequences and population genomics provide insights into the demographic history, inbreeding, and mutation load of two 'living fossil' tree species of Dipteronia.</title>
        <authorList>
            <person name="Feng Y."/>
            <person name="Comes H.P."/>
            <person name="Chen J."/>
            <person name="Zhu S."/>
            <person name="Lu R."/>
            <person name="Zhang X."/>
            <person name="Li P."/>
            <person name="Qiu J."/>
            <person name="Olsen K.M."/>
            <person name="Qiu Y."/>
        </authorList>
    </citation>
    <scope>NUCLEOTIDE SEQUENCE</scope>
    <source>
        <strain evidence="1">KIB01</strain>
    </source>
</reference>
<organism evidence="1 2">
    <name type="scientific">Dipteronia dyeriana</name>
    <dbReference type="NCBI Taxonomy" id="168575"/>
    <lineage>
        <taxon>Eukaryota</taxon>
        <taxon>Viridiplantae</taxon>
        <taxon>Streptophyta</taxon>
        <taxon>Embryophyta</taxon>
        <taxon>Tracheophyta</taxon>
        <taxon>Spermatophyta</taxon>
        <taxon>Magnoliopsida</taxon>
        <taxon>eudicotyledons</taxon>
        <taxon>Gunneridae</taxon>
        <taxon>Pentapetalae</taxon>
        <taxon>rosids</taxon>
        <taxon>malvids</taxon>
        <taxon>Sapindales</taxon>
        <taxon>Sapindaceae</taxon>
        <taxon>Hippocastanoideae</taxon>
        <taxon>Acereae</taxon>
        <taxon>Dipteronia</taxon>
    </lineage>
</organism>
<sequence length="117" mass="13749">MENLREALDDCSLNALGFRGSLFTWCNKHNDSDLVQERLDRGICNVEWIQLFPQATVNRLEYWHSDHRPLMIDLGGGINPSLNWSIGRRKRFHFEACWVDKIECHNLVEKHWVSNSP</sequence>
<dbReference type="PANTHER" id="PTHR33710">
    <property type="entry name" value="BNAC02G09200D PROTEIN"/>
    <property type="match status" value="1"/>
</dbReference>
<evidence type="ECO:0000313" key="2">
    <source>
        <dbReference type="Proteomes" id="UP001280121"/>
    </source>
</evidence>
<dbReference type="Proteomes" id="UP001280121">
    <property type="component" value="Unassembled WGS sequence"/>
</dbReference>
<protein>
    <recommendedName>
        <fullName evidence="3">Reverse transcriptase</fullName>
    </recommendedName>
</protein>
<evidence type="ECO:0000313" key="1">
    <source>
        <dbReference type="EMBL" id="KAK2641478.1"/>
    </source>
</evidence>
<keyword evidence="2" id="KW-1185">Reference proteome</keyword>
<gene>
    <name evidence="1" type="ORF">Ddye_023241</name>
</gene>
<accession>A0AAD9WT26</accession>
<dbReference type="Gene3D" id="3.60.10.10">
    <property type="entry name" value="Endonuclease/exonuclease/phosphatase"/>
    <property type="match status" value="1"/>
</dbReference>
<evidence type="ECO:0008006" key="3">
    <source>
        <dbReference type="Google" id="ProtNLM"/>
    </source>
</evidence>
<dbReference type="PANTHER" id="PTHR33710:SF62">
    <property type="entry name" value="DUF4283 DOMAIN PROTEIN"/>
    <property type="match status" value="1"/>
</dbReference>